<proteinExistence type="predicted"/>
<evidence type="ECO:0000256" key="2">
    <source>
        <dbReference type="ARBA" id="ARBA00022801"/>
    </source>
</evidence>
<dbReference type="GeneTree" id="ENSGT00940000163009"/>
<reference evidence="8" key="2">
    <citation type="submission" date="2025-09" db="UniProtKB">
        <authorList>
            <consortium name="Ensembl"/>
        </authorList>
    </citation>
    <scope>IDENTIFICATION</scope>
</reference>
<dbReference type="SMART" id="SM00020">
    <property type="entry name" value="Tryp_SPc"/>
    <property type="match status" value="1"/>
</dbReference>
<reference evidence="8" key="1">
    <citation type="submission" date="2025-08" db="UniProtKB">
        <authorList>
            <consortium name="Ensembl"/>
        </authorList>
    </citation>
    <scope>IDENTIFICATION</scope>
</reference>
<accession>A0A3Q2XRK2</accession>
<keyword evidence="4" id="KW-1015">Disulfide bond</keyword>
<dbReference type="InterPro" id="IPR018114">
    <property type="entry name" value="TRYPSIN_HIS"/>
</dbReference>
<keyword evidence="1 5" id="KW-0645">Protease</keyword>
<evidence type="ECO:0000313" key="8">
    <source>
        <dbReference type="Ensembl" id="ENSHCOP00000007463.1"/>
    </source>
</evidence>
<dbReference type="Proteomes" id="UP000264820">
    <property type="component" value="Unplaced"/>
</dbReference>
<dbReference type="InterPro" id="IPR009003">
    <property type="entry name" value="Peptidase_S1_PA"/>
</dbReference>
<evidence type="ECO:0000259" key="7">
    <source>
        <dbReference type="PROSITE" id="PS50240"/>
    </source>
</evidence>
<dbReference type="STRING" id="109280.ENSHCOP00000007463"/>
<dbReference type="PROSITE" id="PS00135">
    <property type="entry name" value="TRYPSIN_SER"/>
    <property type="match status" value="1"/>
</dbReference>
<dbReference type="GO" id="GO:0004252">
    <property type="term" value="F:serine-type endopeptidase activity"/>
    <property type="evidence" value="ECO:0007669"/>
    <property type="project" value="InterPro"/>
</dbReference>
<dbReference type="PANTHER" id="PTHR24252">
    <property type="entry name" value="ACROSIN-RELATED"/>
    <property type="match status" value="1"/>
</dbReference>
<keyword evidence="2 5" id="KW-0378">Hydrolase</keyword>
<dbReference type="Gene3D" id="2.40.10.10">
    <property type="entry name" value="Trypsin-like serine proteases"/>
    <property type="match status" value="2"/>
</dbReference>
<evidence type="ECO:0000256" key="4">
    <source>
        <dbReference type="ARBA" id="ARBA00023157"/>
    </source>
</evidence>
<dbReference type="PRINTS" id="PR00722">
    <property type="entry name" value="CHYMOTRYPSIN"/>
</dbReference>
<dbReference type="InterPro" id="IPR043504">
    <property type="entry name" value="Peptidase_S1_PA_chymotrypsin"/>
</dbReference>
<feature type="domain" description="Peptidase S1" evidence="7">
    <location>
        <begin position="31"/>
        <end position="264"/>
    </location>
</feature>
<dbReference type="Pfam" id="PF00089">
    <property type="entry name" value="Trypsin"/>
    <property type="match status" value="2"/>
</dbReference>
<dbReference type="AlphaFoldDB" id="A0A3Q2XRK2"/>
<evidence type="ECO:0000313" key="9">
    <source>
        <dbReference type="Proteomes" id="UP000264820"/>
    </source>
</evidence>
<dbReference type="InterPro" id="IPR033116">
    <property type="entry name" value="TRYPSIN_SER"/>
</dbReference>
<feature type="signal peptide" evidence="6">
    <location>
        <begin position="1"/>
        <end position="23"/>
    </location>
</feature>
<evidence type="ECO:0000256" key="1">
    <source>
        <dbReference type="ARBA" id="ARBA00022670"/>
    </source>
</evidence>
<evidence type="ECO:0000256" key="5">
    <source>
        <dbReference type="RuleBase" id="RU363034"/>
    </source>
</evidence>
<keyword evidence="9" id="KW-1185">Reference proteome</keyword>
<evidence type="ECO:0000256" key="6">
    <source>
        <dbReference type="SAM" id="SignalP"/>
    </source>
</evidence>
<feature type="chain" id="PRO_5045195196" evidence="6">
    <location>
        <begin position="24"/>
        <end position="515"/>
    </location>
</feature>
<dbReference type="InterPro" id="IPR001254">
    <property type="entry name" value="Trypsin_dom"/>
</dbReference>
<dbReference type="PROSITE" id="PS00134">
    <property type="entry name" value="TRYPSIN_HIS"/>
    <property type="match status" value="1"/>
</dbReference>
<feature type="domain" description="Peptidase S1" evidence="7">
    <location>
        <begin position="307"/>
        <end position="515"/>
    </location>
</feature>
<keyword evidence="6" id="KW-0732">Signal</keyword>
<dbReference type="InterPro" id="IPR001314">
    <property type="entry name" value="Peptidase_S1A"/>
</dbReference>
<dbReference type="GO" id="GO:0006508">
    <property type="term" value="P:proteolysis"/>
    <property type="evidence" value="ECO:0007669"/>
    <property type="project" value="UniProtKB-KW"/>
</dbReference>
<evidence type="ECO:0000256" key="3">
    <source>
        <dbReference type="ARBA" id="ARBA00022825"/>
    </source>
</evidence>
<dbReference type="PANTHER" id="PTHR24252:SF7">
    <property type="entry name" value="HYALIN"/>
    <property type="match status" value="1"/>
</dbReference>
<keyword evidence="3 5" id="KW-0720">Serine protease</keyword>
<organism evidence="8 9">
    <name type="scientific">Hippocampus comes</name>
    <name type="common">Tiger tail seahorse</name>
    <dbReference type="NCBI Taxonomy" id="109280"/>
    <lineage>
        <taxon>Eukaryota</taxon>
        <taxon>Metazoa</taxon>
        <taxon>Chordata</taxon>
        <taxon>Craniata</taxon>
        <taxon>Vertebrata</taxon>
        <taxon>Euteleostomi</taxon>
        <taxon>Actinopterygii</taxon>
        <taxon>Neopterygii</taxon>
        <taxon>Teleostei</taxon>
        <taxon>Neoteleostei</taxon>
        <taxon>Acanthomorphata</taxon>
        <taxon>Syngnathiaria</taxon>
        <taxon>Syngnathiformes</taxon>
        <taxon>Syngnathoidei</taxon>
        <taxon>Syngnathidae</taxon>
        <taxon>Hippocampus</taxon>
    </lineage>
</organism>
<dbReference type="PROSITE" id="PS50240">
    <property type="entry name" value="TRYPSIN_DOM"/>
    <property type="match status" value="2"/>
</dbReference>
<dbReference type="CDD" id="cd00190">
    <property type="entry name" value="Tryp_SPc"/>
    <property type="match status" value="1"/>
</dbReference>
<protein>
    <submittedName>
        <fullName evidence="8">Tryptase gamma-like</fullName>
    </submittedName>
</protein>
<dbReference type="SUPFAM" id="SSF50494">
    <property type="entry name" value="Trypsin-like serine proteases"/>
    <property type="match status" value="2"/>
</dbReference>
<sequence length="515" mass="55253">MEVMDKLTLTNAMLLLLLVTVCGRAVLNNRIVGGQEASLGDWPWQASLQFDTGKYFCGASLINSEWLLSAAHCFIRNIPITAVLGLQSLEGSNPNNVSRSIVEVIYHPNYNPISYDNDVALVKLSSPVPFNDFIGPVCLAANGSTFLTGIESWVTGWGKIGEGVPLPSPKNLMEVKVSVVGNRQCGCDFKSLRKITDNMICAGLREGGKDACQGDSGSPMVSKQGSKWIQSGLVSFGQGCARPKLPGVYARVSQYQDWISNYTGNDNLPGFVTFTSPGTDPDLEVSCDDAIPTTSGTPISAGVPPPVVCGFAPLNERQSGSGSASAAAGDWPWLARLYWNETYACSGTLVAQDTVLTSAECIARSSTVSKWTVFLSPVNQSDSNSSETAVGVIAIRTSGRSDPNVAVLQLEYWPQLSNFIWPICIDNGQIFTTGFICWAVGWSASQGGVAQSLNEVPTSLQDCGNVSSTENICINHLPLDQVTFTASATFTLHIYTGFSTLLTHFVTYNIFMVRL</sequence>
<dbReference type="Ensembl" id="ENSHCOT00000001952.1">
    <property type="protein sequence ID" value="ENSHCOP00000007463.1"/>
    <property type="gene ID" value="ENSHCOG00000009633.1"/>
</dbReference>
<name>A0A3Q2XRK2_HIPCM</name>